<dbReference type="GO" id="GO:0016491">
    <property type="term" value="F:oxidoreductase activity"/>
    <property type="evidence" value="ECO:0007669"/>
    <property type="project" value="InterPro"/>
</dbReference>
<dbReference type="Pfam" id="PF00384">
    <property type="entry name" value="Molybdopterin"/>
    <property type="match status" value="1"/>
</dbReference>
<gene>
    <name evidence="2" type="ORF">Q604_UNBC03252G0001</name>
</gene>
<dbReference type="AlphaFoldDB" id="W1YJR4"/>
<dbReference type="GO" id="GO:0016020">
    <property type="term" value="C:membrane"/>
    <property type="evidence" value="ECO:0007669"/>
    <property type="project" value="TreeGrafter"/>
</dbReference>
<evidence type="ECO:0000259" key="1">
    <source>
        <dbReference type="Pfam" id="PF00384"/>
    </source>
</evidence>
<reference evidence="2" key="1">
    <citation type="submission" date="2013-12" db="EMBL/GenBank/DDBJ databases">
        <title>A Varibaculum cambriense genome reconstructed from a premature infant gut community with otherwise low bacterial novelty that shifts toward anaerobic metabolism during the third week of life.</title>
        <authorList>
            <person name="Brown C.T."/>
            <person name="Sharon I."/>
            <person name="Thomas B.C."/>
            <person name="Castelle C.J."/>
            <person name="Morowitz M.J."/>
            <person name="Banfield J.F."/>
        </authorList>
    </citation>
    <scope>NUCLEOTIDE SEQUENCE</scope>
</reference>
<comment type="caution">
    <text evidence="2">The sequence shown here is derived from an EMBL/GenBank/DDBJ whole genome shotgun (WGS) entry which is preliminary data.</text>
</comment>
<dbReference type="PANTHER" id="PTHR43105:SF2">
    <property type="entry name" value="RESPIRATORY NITRATE REDUCTASE 2 ALPHA CHAIN"/>
    <property type="match status" value="1"/>
</dbReference>
<name>W1YJR4_9ZZZZ</name>
<sequence>KELQFCVEDPAAKENHPRNLFVWRANLIGSSSKGHEYFLKHLLGTKNAVLEDDDAPTRPEEIKWREADGAGKLDLLIDIDFRMASTGLYSDIVFPAATWYEKEDLSSTDMHPYVHVFFKDLTV</sequence>
<feature type="non-terminal residue" evidence="2">
    <location>
        <position position="1"/>
    </location>
</feature>
<evidence type="ECO:0000313" key="2">
    <source>
        <dbReference type="EMBL" id="ETJ42768.1"/>
    </source>
</evidence>
<dbReference type="SUPFAM" id="SSF53706">
    <property type="entry name" value="Formate dehydrogenase/DMSO reductase, domains 1-3"/>
    <property type="match status" value="1"/>
</dbReference>
<protein>
    <submittedName>
        <fullName evidence="2">Nitrate reductase, alpha subunit</fullName>
    </submittedName>
</protein>
<dbReference type="PANTHER" id="PTHR43105">
    <property type="entry name" value="RESPIRATORY NITRATE REDUCTASE"/>
    <property type="match status" value="1"/>
</dbReference>
<dbReference type="EMBL" id="AZMM01003252">
    <property type="protein sequence ID" value="ETJ42768.1"/>
    <property type="molecule type" value="Genomic_DNA"/>
</dbReference>
<organism evidence="2">
    <name type="scientific">human gut metagenome</name>
    <dbReference type="NCBI Taxonomy" id="408170"/>
    <lineage>
        <taxon>unclassified sequences</taxon>
        <taxon>metagenomes</taxon>
        <taxon>organismal metagenomes</taxon>
    </lineage>
</organism>
<accession>W1YJR4</accession>
<dbReference type="InterPro" id="IPR050123">
    <property type="entry name" value="Prok_molybdopt-oxidoreductase"/>
</dbReference>
<feature type="domain" description="Molybdopterin oxidoreductase" evidence="1">
    <location>
        <begin position="15"/>
        <end position="113"/>
    </location>
</feature>
<proteinExistence type="predicted"/>
<dbReference type="Gene3D" id="3.40.50.12440">
    <property type="match status" value="1"/>
</dbReference>
<dbReference type="InterPro" id="IPR006656">
    <property type="entry name" value="Mopterin_OxRdtase"/>
</dbReference>
<feature type="non-terminal residue" evidence="2">
    <location>
        <position position="123"/>
    </location>
</feature>